<keyword evidence="2" id="KW-1185">Reference proteome</keyword>
<organism evidence="1 2">
    <name type="scientific">Allorhodopirellula heiligendammensis</name>
    <dbReference type="NCBI Taxonomy" id="2714739"/>
    <lineage>
        <taxon>Bacteria</taxon>
        <taxon>Pseudomonadati</taxon>
        <taxon>Planctomycetota</taxon>
        <taxon>Planctomycetia</taxon>
        <taxon>Pirellulales</taxon>
        <taxon>Pirellulaceae</taxon>
        <taxon>Allorhodopirellula</taxon>
    </lineage>
</organism>
<comment type="caution">
    <text evidence="1">The sequence shown here is derived from an EMBL/GenBank/DDBJ whole genome shotgun (WGS) entry which is preliminary data.</text>
</comment>
<proteinExistence type="predicted"/>
<reference evidence="1 2" key="1">
    <citation type="journal article" date="2020" name="Antonie Van Leeuwenhoek">
        <title>Rhodopirellula heiligendammensis sp. nov., Rhodopirellula pilleata sp. nov., and Rhodopirellula solitaria sp. nov. isolated from natural or artificial marine surfaces in Northern Germany and California, USA, and emended description of the genus Rhodopirellula.</title>
        <authorList>
            <person name="Kallscheuer N."/>
            <person name="Wiegand S."/>
            <person name="Jogler M."/>
            <person name="Boedeker C."/>
            <person name="Peeters S.H."/>
            <person name="Rast P."/>
            <person name="Heuer A."/>
            <person name="Jetten M.S.M."/>
            <person name="Rohde M."/>
            <person name="Jogler C."/>
        </authorList>
    </citation>
    <scope>NUCLEOTIDE SEQUENCE [LARGE SCALE GENOMIC DNA]</scope>
    <source>
        <strain evidence="1 2">Poly21</strain>
    </source>
</reference>
<gene>
    <name evidence="1" type="ORF">Poly21_20030</name>
</gene>
<evidence type="ECO:0000313" key="1">
    <source>
        <dbReference type="EMBL" id="TWU19825.1"/>
    </source>
</evidence>
<dbReference type="AlphaFoldDB" id="A0A5C6C6T4"/>
<evidence type="ECO:0000313" key="2">
    <source>
        <dbReference type="Proteomes" id="UP000319908"/>
    </source>
</evidence>
<dbReference type="EMBL" id="SJPU01000001">
    <property type="protein sequence ID" value="TWU19825.1"/>
    <property type="molecule type" value="Genomic_DNA"/>
</dbReference>
<dbReference type="Proteomes" id="UP000319908">
    <property type="component" value="Unassembled WGS sequence"/>
</dbReference>
<protein>
    <submittedName>
        <fullName evidence="1">Uncharacterized protein</fullName>
    </submittedName>
</protein>
<sequence length="51" mass="5809">MMSRAPEQIRELGDTLCAFSLMGDILDQAPRRSVLYNAARIGRQRDHPTSY</sequence>
<accession>A0A5C6C6T4</accession>
<name>A0A5C6C6T4_9BACT</name>